<organism evidence="15 16">
    <name type="scientific">Cannabis sativa</name>
    <name type="common">Hemp</name>
    <name type="synonym">Marijuana</name>
    <dbReference type="NCBI Taxonomy" id="3483"/>
    <lineage>
        <taxon>Eukaryota</taxon>
        <taxon>Viridiplantae</taxon>
        <taxon>Streptophyta</taxon>
        <taxon>Embryophyta</taxon>
        <taxon>Tracheophyta</taxon>
        <taxon>Spermatophyta</taxon>
        <taxon>Magnoliopsida</taxon>
        <taxon>eudicotyledons</taxon>
        <taxon>Gunneridae</taxon>
        <taxon>Pentapetalae</taxon>
        <taxon>rosids</taxon>
        <taxon>fabids</taxon>
        <taxon>Rosales</taxon>
        <taxon>Cannabaceae</taxon>
        <taxon>Cannabis</taxon>
    </lineage>
</organism>
<keyword evidence="4" id="KW-0479">Metal-binding</keyword>
<feature type="domain" description="Phytocyanin" evidence="14">
    <location>
        <begin position="18"/>
        <end position="113"/>
    </location>
</feature>
<keyword evidence="11" id="KW-0325">Glycoprotein</keyword>
<evidence type="ECO:0000256" key="12">
    <source>
        <dbReference type="SAM" id="Phobius"/>
    </source>
</evidence>
<comment type="subcellular location">
    <subcellularLocation>
        <location evidence="1">Membrane</location>
        <topology evidence="1">Single-pass type I membrane protein</topology>
    </subcellularLocation>
</comment>
<dbReference type="GO" id="GO:0009610">
    <property type="term" value="P:response to symbiotic fungus"/>
    <property type="evidence" value="ECO:0007669"/>
    <property type="project" value="UniProtKB-ARBA"/>
</dbReference>
<evidence type="ECO:0000256" key="5">
    <source>
        <dbReference type="ARBA" id="ARBA00022729"/>
    </source>
</evidence>
<dbReference type="InterPro" id="IPR003245">
    <property type="entry name" value="Phytocyanin_dom"/>
</dbReference>
<dbReference type="PROSITE" id="PS51485">
    <property type="entry name" value="PHYTOCYANIN"/>
    <property type="match status" value="1"/>
</dbReference>
<dbReference type="SUPFAM" id="SSF49503">
    <property type="entry name" value="Cupredoxins"/>
    <property type="match status" value="1"/>
</dbReference>
<evidence type="ECO:0000256" key="1">
    <source>
        <dbReference type="ARBA" id="ARBA00004479"/>
    </source>
</evidence>
<dbReference type="Gene3D" id="2.60.40.420">
    <property type="entry name" value="Cupredoxins - blue copper proteins"/>
    <property type="match status" value="1"/>
</dbReference>
<dbReference type="InterPro" id="IPR008972">
    <property type="entry name" value="Cupredoxin"/>
</dbReference>
<feature type="chain" id="PRO_5030931854" description="Phytocyanin domain-containing protein" evidence="13">
    <location>
        <begin position="18"/>
        <end position="151"/>
    </location>
</feature>
<dbReference type="GO" id="GO:0009055">
    <property type="term" value="F:electron transfer activity"/>
    <property type="evidence" value="ECO:0007669"/>
    <property type="project" value="InterPro"/>
</dbReference>
<reference evidence="15" key="2">
    <citation type="submission" date="2021-03" db="UniProtKB">
        <authorList>
            <consortium name="EnsemblPlants"/>
        </authorList>
    </citation>
    <scope>IDENTIFICATION</scope>
</reference>
<dbReference type="InterPro" id="IPR039391">
    <property type="entry name" value="Phytocyanin-like"/>
</dbReference>
<name>A0A803Q3X5_CANSA</name>
<evidence type="ECO:0000256" key="2">
    <source>
        <dbReference type="ARBA" id="ARBA00022448"/>
    </source>
</evidence>
<evidence type="ECO:0000313" key="16">
    <source>
        <dbReference type="Proteomes" id="UP000596661"/>
    </source>
</evidence>
<evidence type="ECO:0000259" key="14">
    <source>
        <dbReference type="PROSITE" id="PS51485"/>
    </source>
</evidence>
<keyword evidence="9 12" id="KW-0472">Membrane</keyword>
<dbReference type="FunFam" id="2.60.40.420:FF:000067">
    <property type="entry name" value="Cupredoxin superfamily protein"/>
    <property type="match status" value="1"/>
</dbReference>
<feature type="signal peptide" evidence="13">
    <location>
        <begin position="1"/>
        <end position="17"/>
    </location>
</feature>
<evidence type="ECO:0000256" key="10">
    <source>
        <dbReference type="ARBA" id="ARBA00023157"/>
    </source>
</evidence>
<evidence type="ECO:0000256" key="11">
    <source>
        <dbReference type="ARBA" id="ARBA00023180"/>
    </source>
</evidence>
<keyword evidence="3 12" id="KW-0812">Transmembrane</keyword>
<evidence type="ECO:0000256" key="3">
    <source>
        <dbReference type="ARBA" id="ARBA00022692"/>
    </source>
</evidence>
<reference evidence="15" key="1">
    <citation type="submission" date="2018-11" db="EMBL/GenBank/DDBJ databases">
        <authorList>
            <person name="Grassa J C."/>
        </authorList>
    </citation>
    <scope>NUCLEOTIDE SEQUENCE [LARGE SCALE GENOMIC DNA]</scope>
</reference>
<keyword evidence="6" id="KW-0249">Electron transport</keyword>
<dbReference type="EMBL" id="UZAU01000675">
    <property type="status" value="NOT_ANNOTATED_CDS"/>
    <property type="molecule type" value="Genomic_DNA"/>
</dbReference>
<dbReference type="Pfam" id="PF02298">
    <property type="entry name" value="Cu_bind_like"/>
    <property type="match status" value="1"/>
</dbReference>
<evidence type="ECO:0000256" key="13">
    <source>
        <dbReference type="SAM" id="SignalP"/>
    </source>
</evidence>
<evidence type="ECO:0000256" key="8">
    <source>
        <dbReference type="ARBA" id="ARBA00023008"/>
    </source>
</evidence>
<keyword evidence="5 13" id="KW-0732">Signal</keyword>
<dbReference type="Gramene" id="evm.model.07.1798">
    <property type="protein sequence ID" value="cds.evm.model.07.1798"/>
    <property type="gene ID" value="evm.TU.07.1798"/>
</dbReference>
<evidence type="ECO:0000256" key="6">
    <source>
        <dbReference type="ARBA" id="ARBA00022982"/>
    </source>
</evidence>
<feature type="transmembrane region" description="Helical" evidence="12">
    <location>
        <begin position="130"/>
        <end position="150"/>
    </location>
</feature>
<dbReference type="GO" id="GO:0005886">
    <property type="term" value="C:plasma membrane"/>
    <property type="evidence" value="ECO:0007669"/>
    <property type="project" value="TreeGrafter"/>
</dbReference>
<dbReference type="CDD" id="cd04216">
    <property type="entry name" value="Phytocyanin"/>
    <property type="match status" value="1"/>
</dbReference>
<evidence type="ECO:0000313" key="15">
    <source>
        <dbReference type="EnsemblPlants" id="cds.evm.model.07.1798"/>
    </source>
</evidence>
<keyword evidence="8" id="KW-0186">Copper</keyword>
<dbReference type="PANTHER" id="PTHR33021">
    <property type="entry name" value="BLUE COPPER PROTEIN"/>
    <property type="match status" value="1"/>
</dbReference>
<dbReference type="GO" id="GO:0046872">
    <property type="term" value="F:metal ion binding"/>
    <property type="evidence" value="ECO:0007669"/>
    <property type="project" value="UniProtKB-KW"/>
</dbReference>
<dbReference type="PANTHER" id="PTHR33021:SF533">
    <property type="entry name" value="PHYTOCYANIN DOMAIN-CONTAINING PROTEIN"/>
    <property type="match status" value="1"/>
</dbReference>
<keyword evidence="7 12" id="KW-1133">Transmembrane helix</keyword>
<dbReference type="Proteomes" id="UP000596661">
    <property type="component" value="Chromosome 7"/>
</dbReference>
<dbReference type="OMA" id="DGHCENG"/>
<proteinExistence type="predicted"/>
<keyword evidence="10" id="KW-1015">Disulfide bond</keyword>
<keyword evidence="2" id="KW-0813">Transport</keyword>
<gene>
    <name evidence="15" type="primary">LOC115722099</name>
</gene>
<evidence type="ECO:0000256" key="4">
    <source>
        <dbReference type="ARBA" id="ARBA00022723"/>
    </source>
</evidence>
<dbReference type="EnsemblPlants" id="evm.model.07.1798">
    <property type="protein sequence ID" value="cds.evm.model.07.1798"/>
    <property type="gene ID" value="evm.TU.07.1798"/>
</dbReference>
<evidence type="ECO:0000256" key="9">
    <source>
        <dbReference type="ARBA" id="ARBA00023136"/>
    </source>
</evidence>
<sequence>MLVLIATIIVVAKMAFGTEYVVGDENGWKPNFNYSDWTKDKMFMVVFNYNSLVHDVYKVNGSDFNDCIARPGSEVLRSGNDVVTLNTTGNKWYLCSKSNHCDLGQKLKISVMDMMSSSSTTPPHHHPHNLFLGLLLLSSLTIFILLSYGAI</sequence>
<protein>
    <recommendedName>
        <fullName evidence="14">Phytocyanin domain-containing protein</fullName>
    </recommendedName>
</protein>
<accession>A0A803Q3X5</accession>
<evidence type="ECO:0000256" key="7">
    <source>
        <dbReference type="ARBA" id="ARBA00022989"/>
    </source>
</evidence>
<dbReference type="AlphaFoldDB" id="A0A803Q3X5"/>
<keyword evidence="16" id="KW-1185">Reference proteome</keyword>